<dbReference type="Proteomes" id="UP001500984">
    <property type="component" value="Unassembled WGS sequence"/>
</dbReference>
<dbReference type="InterPro" id="IPR036291">
    <property type="entry name" value="NAD(P)-bd_dom_sf"/>
</dbReference>
<dbReference type="InterPro" id="IPR013149">
    <property type="entry name" value="ADH-like_C"/>
</dbReference>
<dbReference type="PANTHER" id="PTHR48106:SF13">
    <property type="entry name" value="QUINONE OXIDOREDUCTASE-RELATED"/>
    <property type="match status" value="1"/>
</dbReference>
<dbReference type="Gene3D" id="3.40.50.720">
    <property type="entry name" value="NAD(P)-binding Rossmann-like Domain"/>
    <property type="match status" value="1"/>
</dbReference>
<evidence type="ECO:0000256" key="2">
    <source>
        <dbReference type="ARBA" id="ARBA00023002"/>
    </source>
</evidence>
<dbReference type="PROSITE" id="PS01162">
    <property type="entry name" value="QOR_ZETA_CRYSTAL"/>
    <property type="match status" value="1"/>
</dbReference>
<feature type="domain" description="Enoyl reductase (ER)" evidence="3">
    <location>
        <begin position="14"/>
        <end position="325"/>
    </location>
</feature>
<keyword evidence="1" id="KW-0521">NADP</keyword>
<accession>A0ABN2X2E9</accession>
<dbReference type="SUPFAM" id="SSF51735">
    <property type="entry name" value="NAD(P)-binding Rossmann-fold domains"/>
    <property type="match status" value="1"/>
</dbReference>
<evidence type="ECO:0000259" key="3">
    <source>
        <dbReference type="SMART" id="SM00829"/>
    </source>
</evidence>
<sequence length="327" mass="34049">MAEQMKAVRAMSAGGPEVLEYGTADAPAAGPGELLVDVRAAGVNFIDTYRRSGVYPMDYPHIVGVEGAGVVAEVGAGVTDFSPGDRVAWHDAPGSYATRVAVAADMVMRVPEGVDFEAAAALPLQGLTAQYLATGSHRVEAGQTALVHAAAGGVGLLLTQIVKHLGGRVIGTVSTEEKAELARAAGADEVFLYGDGVDVAQTVLDLTGGRGVDVAYDGVGRDTFDASLKATAVRGSLVLFGGASGQVPPFDIQRLNSGGGLFLSRPSLQWFVRTPEELRERSSMLFDGLETGWLDFRVGQTFPLADAAEAHRALEGRRTTGKVVLVP</sequence>
<dbReference type="InterPro" id="IPR002364">
    <property type="entry name" value="Quin_OxRdtase/zeta-crystal_CS"/>
</dbReference>
<dbReference type="InterPro" id="IPR013154">
    <property type="entry name" value="ADH-like_N"/>
</dbReference>
<organism evidence="4 5">
    <name type="scientific">Brevibacterium salitolerans</name>
    <dbReference type="NCBI Taxonomy" id="1403566"/>
    <lineage>
        <taxon>Bacteria</taxon>
        <taxon>Bacillati</taxon>
        <taxon>Actinomycetota</taxon>
        <taxon>Actinomycetes</taxon>
        <taxon>Micrococcales</taxon>
        <taxon>Brevibacteriaceae</taxon>
        <taxon>Brevibacterium</taxon>
    </lineage>
</organism>
<dbReference type="InterPro" id="IPR011032">
    <property type="entry name" value="GroES-like_sf"/>
</dbReference>
<dbReference type="SUPFAM" id="SSF50129">
    <property type="entry name" value="GroES-like"/>
    <property type="match status" value="1"/>
</dbReference>
<evidence type="ECO:0000313" key="4">
    <source>
        <dbReference type="EMBL" id="GAA2102909.1"/>
    </source>
</evidence>
<dbReference type="SMART" id="SM00829">
    <property type="entry name" value="PKS_ER"/>
    <property type="match status" value="1"/>
</dbReference>
<dbReference type="Pfam" id="PF08240">
    <property type="entry name" value="ADH_N"/>
    <property type="match status" value="1"/>
</dbReference>
<comment type="caution">
    <text evidence="4">The sequence shown here is derived from an EMBL/GenBank/DDBJ whole genome shotgun (WGS) entry which is preliminary data.</text>
</comment>
<evidence type="ECO:0000313" key="5">
    <source>
        <dbReference type="Proteomes" id="UP001500984"/>
    </source>
</evidence>
<keyword evidence="5" id="KW-1185">Reference proteome</keyword>
<reference evidence="4 5" key="1">
    <citation type="journal article" date="2019" name="Int. J. Syst. Evol. Microbiol.">
        <title>The Global Catalogue of Microorganisms (GCM) 10K type strain sequencing project: providing services to taxonomists for standard genome sequencing and annotation.</title>
        <authorList>
            <consortium name="The Broad Institute Genomics Platform"/>
            <consortium name="The Broad Institute Genome Sequencing Center for Infectious Disease"/>
            <person name="Wu L."/>
            <person name="Ma J."/>
        </authorList>
    </citation>
    <scope>NUCLEOTIDE SEQUENCE [LARGE SCALE GENOMIC DNA]</scope>
    <source>
        <strain evidence="4 5">JCM 15900</strain>
    </source>
</reference>
<dbReference type="PANTHER" id="PTHR48106">
    <property type="entry name" value="QUINONE OXIDOREDUCTASE PIG3-RELATED"/>
    <property type="match status" value="1"/>
</dbReference>
<protein>
    <submittedName>
        <fullName evidence="4">Quinone oxidoreductase</fullName>
    </submittedName>
</protein>
<dbReference type="InterPro" id="IPR047618">
    <property type="entry name" value="QOR-like"/>
</dbReference>
<dbReference type="Gene3D" id="3.90.180.10">
    <property type="entry name" value="Medium-chain alcohol dehydrogenases, catalytic domain"/>
    <property type="match status" value="1"/>
</dbReference>
<proteinExistence type="predicted"/>
<gene>
    <name evidence="4" type="ORF">GCM10009823_26500</name>
</gene>
<dbReference type="InterPro" id="IPR020843">
    <property type="entry name" value="ER"/>
</dbReference>
<dbReference type="Pfam" id="PF00107">
    <property type="entry name" value="ADH_zinc_N"/>
    <property type="match status" value="1"/>
</dbReference>
<name>A0ABN2X2E9_9MICO</name>
<keyword evidence="2" id="KW-0560">Oxidoreductase</keyword>
<dbReference type="CDD" id="cd05286">
    <property type="entry name" value="QOR2"/>
    <property type="match status" value="1"/>
</dbReference>
<evidence type="ECO:0000256" key="1">
    <source>
        <dbReference type="ARBA" id="ARBA00022857"/>
    </source>
</evidence>
<dbReference type="EMBL" id="BAAAPZ010000017">
    <property type="protein sequence ID" value="GAA2102909.1"/>
    <property type="molecule type" value="Genomic_DNA"/>
</dbReference>